<protein>
    <submittedName>
        <fullName evidence="2">Glycosyltransferase</fullName>
    </submittedName>
</protein>
<feature type="domain" description="Glycosyltransferase subfamily 4-like N-terminal" evidence="1">
    <location>
        <begin position="16"/>
        <end position="203"/>
    </location>
</feature>
<dbReference type="OrthoDB" id="503380at2"/>
<dbReference type="PANTHER" id="PTHR12526:SF622">
    <property type="entry name" value="GLYCOSYLTRANSFERASE (GROUP I)"/>
    <property type="match status" value="1"/>
</dbReference>
<gene>
    <name evidence="2" type="primary">wbuB_3</name>
    <name evidence="2" type="ORF">XM38_017560</name>
</gene>
<dbReference type="Gene3D" id="3.40.50.2000">
    <property type="entry name" value="Glycogen Phosphorylase B"/>
    <property type="match status" value="2"/>
</dbReference>
<reference evidence="2 3" key="1">
    <citation type="journal article" date="2016" name="Biochim. Biophys. Acta">
        <title>Characterization of red-shifted phycobilisomes isolated from the chlorophyll f-containing cyanobacterium Halomicronema hongdechloris.</title>
        <authorList>
            <person name="Li Y."/>
            <person name="Lin Y."/>
            <person name="Garvey C.J."/>
            <person name="Birch D."/>
            <person name="Corkery R.W."/>
            <person name="Loughlin P.C."/>
            <person name="Scheer H."/>
            <person name="Willows R.D."/>
            <person name="Chen M."/>
        </authorList>
    </citation>
    <scope>NUCLEOTIDE SEQUENCE [LARGE SCALE GENOMIC DNA]</scope>
    <source>
        <strain evidence="2 3">C2206</strain>
    </source>
</reference>
<dbReference type="EMBL" id="CP021983">
    <property type="protein sequence ID" value="ASC70809.1"/>
    <property type="molecule type" value="Genomic_DNA"/>
</dbReference>
<dbReference type="KEGG" id="hhg:XM38_017560"/>
<dbReference type="CDD" id="cd03794">
    <property type="entry name" value="GT4_WbuB-like"/>
    <property type="match status" value="1"/>
</dbReference>
<accession>A0A1Z3HKH2</accession>
<dbReference type="Pfam" id="PF13579">
    <property type="entry name" value="Glyco_trans_4_4"/>
    <property type="match status" value="1"/>
</dbReference>
<dbReference type="Proteomes" id="UP000191901">
    <property type="component" value="Chromosome"/>
</dbReference>
<keyword evidence="3" id="KW-1185">Reference proteome</keyword>
<organism evidence="2 3">
    <name type="scientific">Halomicronema hongdechloris C2206</name>
    <dbReference type="NCBI Taxonomy" id="1641165"/>
    <lineage>
        <taxon>Bacteria</taxon>
        <taxon>Bacillati</taxon>
        <taxon>Cyanobacteriota</taxon>
        <taxon>Cyanophyceae</taxon>
        <taxon>Nodosilineales</taxon>
        <taxon>Nodosilineaceae</taxon>
        <taxon>Halomicronema</taxon>
    </lineage>
</organism>
<dbReference type="PANTHER" id="PTHR12526">
    <property type="entry name" value="GLYCOSYLTRANSFERASE"/>
    <property type="match status" value="1"/>
</dbReference>
<dbReference type="RefSeq" id="WP_080811318.1">
    <property type="nucleotide sequence ID" value="NZ_CP021983.2"/>
</dbReference>
<dbReference type="AlphaFoldDB" id="A0A1Z3HKH2"/>
<evidence type="ECO:0000313" key="3">
    <source>
        <dbReference type="Proteomes" id="UP000191901"/>
    </source>
</evidence>
<sequence>MKIWLVNHYATPPDSGSSTRHYALARELAKYGHEVLVIVANKHHLLHHPENISRSRSKRSISIEKDSHVDFLFLPTLNYHGNGVSRLLNMISFAWQTLKLPQYVDDIPDIIIGSSVHPFAVWAAERIAKRYKIPFCFEVRDLWSQTLIDMAVISSYHPLALFLRWLESYLYRRADKIITLLPYAHECICRFNVQREKIFYLPNAVDLNFFLSAPLVYDSQKTFTVMYLGSHGPANDLKTLIEAAAELEKCYPLCPIRWRLIGEGPQKQYLKDYARKLDIKSVTLEQSIPKSQVPQVIAEADVLIFHLLKIDVFRYGISPNKLFDYLAAQKPIVFACSARNDPVAEAGAGITVPPQDPKAMAEAVYQLAILSPEERVEMGKRGRAYVERYHSYQHLGEQLNELLEEVVEEFRTVK</sequence>
<evidence type="ECO:0000313" key="2">
    <source>
        <dbReference type="EMBL" id="ASC70809.1"/>
    </source>
</evidence>
<evidence type="ECO:0000259" key="1">
    <source>
        <dbReference type="Pfam" id="PF13579"/>
    </source>
</evidence>
<dbReference type="STRING" id="1641165.XM38_17560"/>
<dbReference type="SUPFAM" id="SSF53756">
    <property type="entry name" value="UDP-Glycosyltransferase/glycogen phosphorylase"/>
    <property type="match status" value="1"/>
</dbReference>
<dbReference type="Pfam" id="PF13692">
    <property type="entry name" value="Glyco_trans_1_4"/>
    <property type="match status" value="1"/>
</dbReference>
<name>A0A1Z3HKH2_9CYAN</name>
<dbReference type="GO" id="GO:0016740">
    <property type="term" value="F:transferase activity"/>
    <property type="evidence" value="ECO:0007669"/>
    <property type="project" value="UniProtKB-KW"/>
</dbReference>
<proteinExistence type="predicted"/>
<dbReference type="InterPro" id="IPR028098">
    <property type="entry name" value="Glyco_trans_4-like_N"/>
</dbReference>